<feature type="compositionally biased region" description="Basic and acidic residues" evidence="3">
    <location>
        <begin position="405"/>
        <end position="423"/>
    </location>
</feature>
<dbReference type="Proteomes" id="UP000054560">
    <property type="component" value="Unassembled WGS sequence"/>
</dbReference>
<feature type="compositionally biased region" description="Low complexity" evidence="3">
    <location>
        <begin position="274"/>
        <end position="303"/>
    </location>
</feature>
<evidence type="ECO:0000256" key="3">
    <source>
        <dbReference type="SAM" id="MobiDB-lite"/>
    </source>
</evidence>
<dbReference type="SMART" id="SM01271">
    <property type="entry name" value="LSM14"/>
    <property type="match status" value="1"/>
</dbReference>
<feature type="short sequence motif" description="FFD box" evidence="1">
    <location>
        <begin position="606"/>
        <end position="622"/>
    </location>
</feature>
<dbReference type="InterPro" id="IPR010920">
    <property type="entry name" value="LSM_dom_sf"/>
</dbReference>
<feature type="region of interest" description="Disordered" evidence="3">
    <location>
        <begin position="585"/>
        <end position="605"/>
    </location>
</feature>
<dbReference type="InterPro" id="IPR025762">
    <property type="entry name" value="DFDF"/>
</dbReference>
<dbReference type="SUPFAM" id="SSF50182">
    <property type="entry name" value="Sm-like ribonucleoproteins"/>
    <property type="match status" value="1"/>
</dbReference>
<protein>
    <recommendedName>
        <fullName evidence="10">FFD box profile domain-containing protein</fullName>
    </recommendedName>
</protein>
<dbReference type="Gene3D" id="2.30.30.100">
    <property type="match status" value="1"/>
</dbReference>
<feature type="domain" description="FFD box profile" evidence="5">
    <location>
        <begin position="606"/>
        <end position="622"/>
    </location>
</feature>
<evidence type="ECO:0000259" key="5">
    <source>
        <dbReference type="PROSITE" id="PS51513"/>
    </source>
</evidence>
<accession>A0A0L0GFM2</accession>
<evidence type="ECO:0000256" key="1">
    <source>
        <dbReference type="PROSITE-ProRule" id="PRU00846"/>
    </source>
</evidence>
<dbReference type="GO" id="GO:0003723">
    <property type="term" value="F:RNA binding"/>
    <property type="evidence" value="ECO:0007669"/>
    <property type="project" value="InterPro"/>
</dbReference>
<dbReference type="InterPro" id="IPR047575">
    <property type="entry name" value="Sm"/>
</dbReference>
<feature type="region of interest" description="Disordered" evidence="3">
    <location>
        <begin position="661"/>
        <end position="757"/>
    </location>
</feature>
<feature type="compositionally biased region" description="Basic and acidic residues" evidence="3">
    <location>
        <begin position="317"/>
        <end position="337"/>
    </location>
</feature>
<feature type="compositionally biased region" description="Low complexity" evidence="3">
    <location>
        <begin position="156"/>
        <end position="200"/>
    </location>
</feature>
<feature type="compositionally biased region" description="Low complexity" evidence="3">
    <location>
        <begin position="118"/>
        <end position="134"/>
    </location>
</feature>
<feature type="compositionally biased region" description="Polar residues" evidence="3">
    <location>
        <begin position="734"/>
        <end position="757"/>
    </location>
</feature>
<feature type="compositionally biased region" description="Low complexity" evidence="3">
    <location>
        <begin position="698"/>
        <end position="733"/>
    </location>
</feature>
<organism evidence="8 9">
    <name type="scientific">Sphaeroforma arctica JP610</name>
    <dbReference type="NCBI Taxonomy" id="667725"/>
    <lineage>
        <taxon>Eukaryota</taxon>
        <taxon>Ichthyosporea</taxon>
        <taxon>Ichthyophonida</taxon>
        <taxon>Sphaeroforma</taxon>
    </lineage>
</organism>
<feature type="domain" description="Sm" evidence="7">
    <location>
        <begin position="1"/>
        <end position="83"/>
    </location>
</feature>
<dbReference type="PROSITE" id="PS52002">
    <property type="entry name" value="SM"/>
    <property type="match status" value="1"/>
</dbReference>
<feature type="short sequence motif" description="TFG box" evidence="2">
    <location>
        <begin position="635"/>
        <end position="655"/>
    </location>
</feature>
<feature type="domain" description="TFG box profile" evidence="6">
    <location>
        <begin position="635"/>
        <end position="655"/>
    </location>
</feature>
<evidence type="ECO:0000313" key="8">
    <source>
        <dbReference type="EMBL" id="KNC87890.1"/>
    </source>
</evidence>
<dbReference type="InterPro" id="IPR025768">
    <property type="entry name" value="TFG_box"/>
</dbReference>
<dbReference type="InterPro" id="IPR025609">
    <property type="entry name" value="Lsm14-like_N"/>
</dbReference>
<feature type="compositionally biased region" description="Low complexity" evidence="3">
    <location>
        <begin position="476"/>
        <end position="521"/>
    </location>
</feature>
<sequence length="757" mass="81673">MSSGVAPYLGSKISLVSKSNIRYEGVLYTIDPEKAAVALSTVVSFGTEGRRGGVDEVPPSNEVYSYITFRGADIKDLHVVDTHLNYAQSQNQGRGMAPGAPQQQQQPQPSAPPVSALPTTPKPASTDTTDTTSSGEKGPDGEAGKDENTSTDGRVQTPTGPQGMQQQGPYPSHQQPGQPPFQQYPNNGPQGQYMQPQGPYGMPPNPQYGYGGGVDAYGNPMGPPQNQYYGGGPPGGWAPGHGPNQGYYGYPPMGMNNQGQYIQNHHQHPHHGMHPQQHQQQQQQHPNLYQVQQQQQQQQQPPNAEAQSGPQPPQDMEASKEGAIDGEKSDEVKKETAGESGGSTGASKDEGGKKADKSSVPSKAEESGKKVANKDGGKKNVEDVRKDSAQVEKPKKPATLAERVAANKKDGDSKKKDEPEKPNAKANLESAKGRESGTAFSGTISKDKGEANTQTSTQNTPQAKAPTQTPAPAPAQPQTGKAGGSLLPTPGTGGNNTQINGGPQKHTQAQVQAANATAHNNKSTRGGTQGSGERRRYSRGGARQVANANTGAPVPTQKPTDMPEFDMQTANEKFDKEEIEKEFEEMHIGDGAPTAHTNDEDMDDEGIYDKKKSFFDNLSSDIVDRQKEQESGERAHRMSRGEERRMNVDTFGNEAAKFTTSNYRGRGRGRGGYNNNYRGRGGRGAYSMSNGMPGRTPHQTNDRNNNNENTFNNNGRHHNNNGYNNAGQQGNNTWQKTQQRTENQNQRPQNHIQQPTR</sequence>
<dbReference type="PROSITE" id="PS51512">
    <property type="entry name" value="DFDF"/>
    <property type="match status" value="1"/>
</dbReference>
<dbReference type="PANTHER" id="PTHR13586:SF26">
    <property type="entry name" value="CHROMOSOME UNDETERMINED SCAFFOLD_51, WHOLE GENOME SHOTGUN SEQUENCE"/>
    <property type="match status" value="1"/>
</dbReference>
<dbReference type="AlphaFoldDB" id="A0A0L0GFM2"/>
<feature type="region of interest" description="Disordered" evidence="3">
    <location>
        <begin position="89"/>
        <end position="237"/>
    </location>
</feature>
<evidence type="ECO:0000259" key="4">
    <source>
        <dbReference type="PROSITE" id="PS51512"/>
    </source>
</evidence>
<dbReference type="RefSeq" id="XP_014161791.1">
    <property type="nucleotide sequence ID" value="XM_014306316.1"/>
</dbReference>
<dbReference type="InterPro" id="IPR019050">
    <property type="entry name" value="FDF_dom"/>
</dbReference>
<dbReference type="EMBL" id="KQ241597">
    <property type="protein sequence ID" value="KNC87890.1"/>
    <property type="molecule type" value="Genomic_DNA"/>
</dbReference>
<dbReference type="STRING" id="667725.A0A0L0GFM2"/>
<dbReference type="PANTHER" id="PTHR13586">
    <property type="entry name" value="SCD6 PROTEIN-RELATED"/>
    <property type="match status" value="1"/>
</dbReference>
<dbReference type="OrthoDB" id="21539at2759"/>
<dbReference type="InterPro" id="IPR025761">
    <property type="entry name" value="FFD_box"/>
</dbReference>
<proteinExistence type="predicted"/>
<feature type="region of interest" description="Disordered" evidence="3">
    <location>
        <begin position="249"/>
        <end position="565"/>
    </location>
</feature>
<feature type="compositionally biased region" description="Low complexity" evidence="3">
    <location>
        <begin position="457"/>
        <end position="468"/>
    </location>
</feature>
<keyword evidence="9" id="KW-1185">Reference proteome</keyword>
<dbReference type="GeneID" id="25900526"/>
<gene>
    <name evidence="8" type="ORF">SARC_00022</name>
</gene>
<dbReference type="Pfam" id="PF09532">
    <property type="entry name" value="FDF"/>
    <property type="match status" value="1"/>
</dbReference>
<dbReference type="Pfam" id="PF12701">
    <property type="entry name" value="LSM14"/>
    <property type="match status" value="1"/>
</dbReference>
<dbReference type="PROSITE" id="PS51536">
    <property type="entry name" value="TFG"/>
    <property type="match status" value="1"/>
</dbReference>
<evidence type="ECO:0008006" key="10">
    <source>
        <dbReference type="Google" id="ProtNLM"/>
    </source>
</evidence>
<feature type="compositionally biased region" description="Basic and acidic residues" evidence="3">
    <location>
        <begin position="347"/>
        <end position="395"/>
    </location>
</feature>
<dbReference type="eggNOG" id="KOG1073">
    <property type="taxonomic scope" value="Eukaryota"/>
</dbReference>
<dbReference type="PROSITE" id="PS51513">
    <property type="entry name" value="FFD"/>
    <property type="match status" value="1"/>
</dbReference>
<dbReference type="CDD" id="cd01736">
    <property type="entry name" value="LSm14_N"/>
    <property type="match status" value="1"/>
</dbReference>
<reference evidence="8 9" key="1">
    <citation type="submission" date="2011-02" db="EMBL/GenBank/DDBJ databases">
        <title>The Genome Sequence of Sphaeroforma arctica JP610.</title>
        <authorList>
            <consortium name="The Broad Institute Genome Sequencing Platform"/>
            <person name="Russ C."/>
            <person name="Cuomo C."/>
            <person name="Young S.K."/>
            <person name="Zeng Q."/>
            <person name="Gargeya S."/>
            <person name="Alvarado L."/>
            <person name="Berlin A."/>
            <person name="Chapman S.B."/>
            <person name="Chen Z."/>
            <person name="Freedman E."/>
            <person name="Gellesch M."/>
            <person name="Goldberg J."/>
            <person name="Griggs A."/>
            <person name="Gujja S."/>
            <person name="Heilman E."/>
            <person name="Heiman D."/>
            <person name="Howarth C."/>
            <person name="Mehta T."/>
            <person name="Neiman D."/>
            <person name="Pearson M."/>
            <person name="Roberts A."/>
            <person name="Saif S."/>
            <person name="Shea T."/>
            <person name="Shenoy N."/>
            <person name="Sisk P."/>
            <person name="Stolte C."/>
            <person name="Sykes S."/>
            <person name="White J."/>
            <person name="Yandava C."/>
            <person name="Burger G."/>
            <person name="Gray M.W."/>
            <person name="Holland P.W.H."/>
            <person name="King N."/>
            <person name="Lang F.B.F."/>
            <person name="Roger A.J."/>
            <person name="Ruiz-Trillo I."/>
            <person name="Haas B."/>
            <person name="Nusbaum C."/>
            <person name="Birren B."/>
        </authorList>
    </citation>
    <scope>NUCLEOTIDE SEQUENCE [LARGE SCALE GENOMIC DNA]</scope>
    <source>
        <strain evidence="8 9">JP610</strain>
    </source>
</reference>
<feature type="domain" description="DFDF" evidence="4">
    <location>
        <begin position="553"/>
        <end position="589"/>
    </location>
</feature>
<dbReference type="SMART" id="SM01199">
    <property type="entry name" value="FDF"/>
    <property type="match status" value="1"/>
</dbReference>
<evidence type="ECO:0000313" key="9">
    <source>
        <dbReference type="Proteomes" id="UP000054560"/>
    </source>
</evidence>
<evidence type="ECO:0000259" key="6">
    <source>
        <dbReference type="PROSITE" id="PS51536"/>
    </source>
</evidence>
<name>A0A0L0GFM2_9EUKA</name>
<evidence type="ECO:0000259" key="7">
    <source>
        <dbReference type="PROSITE" id="PS52002"/>
    </source>
</evidence>
<evidence type="ECO:0000256" key="2">
    <source>
        <dbReference type="PROSITE-ProRule" id="PRU00869"/>
    </source>
</evidence>
<feature type="compositionally biased region" description="Basic and acidic residues" evidence="3">
    <location>
        <begin position="137"/>
        <end position="148"/>
    </location>
</feature>
<feature type="compositionally biased region" description="Low complexity" evidence="3">
    <location>
        <begin position="97"/>
        <end position="108"/>
    </location>
</feature>